<evidence type="ECO:0000259" key="3">
    <source>
        <dbReference type="Pfam" id="PF06047"/>
    </source>
</evidence>
<feature type="compositionally biased region" description="Basic and acidic residues" evidence="2">
    <location>
        <begin position="61"/>
        <end position="98"/>
    </location>
</feature>
<evidence type="ECO:0000256" key="1">
    <source>
        <dbReference type="ARBA" id="ARBA00009313"/>
    </source>
</evidence>
<protein>
    <recommendedName>
        <fullName evidence="3">NF-kappa-B-activating protein C-terminal domain-containing protein</fullName>
    </recommendedName>
</protein>
<dbReference type="OrthoDB" id="273141at2759"/>
<dbReference type="AlphaFoldDB" id="A0A1D1UIT0"/>
<comment type="caution">
    <text evidence="4">The sequence shown here is derived from an EMBL/GenBank/DDBJ whole genome shotgun (WGS) entry which is preliminary data.</text>
</comment>
<feature type="compositionally biased region" description="Basic and acidic residues" evidence="2">
    <location>
        <begin position="106"/>
        <end position="124"/>
    </location>
</feature>
<accession>A0A1D1UIT0</accession>
<gene>
    <name evidence="4" type="primary">RvY_00353-1</name>
    <name evidence="4" type="synonym">RvY_00353.1</name>
    <name evidence="4" type="ORF">RvY_00353</name>
</gene>
<evidence type="ECO:0000313" key="5">
    <source>
        <dbReference type="Proteomes" id="UP000186922"/>
    </source>
</evidence>
<reference evidence="4 5" key="1">
    <citation type="journal article" date="2016" name="Nat. Commun.">
        <title>Extremotolerant tardigrade genome and improved radiotolerance of human cultured cells by tardigrade-unique protein.</title>
        <authorList>
            <person name="Hashimoto T."/>
            <person name="Horikawa D.D."/>
            <person name="Saito Y."/>
            <person name="Kuwahara H."/>
            <person name="Kozuka-Hata H."/>
            <person name="Shin-I T."/>
            <person name="Minakuchi Y."/>
            <person name="Ohishi K."/>
            <person name="Motoyama A."/>
            <person name="Aizu T."/>
            <person name="Enomoto A."/>
            <person name="Kondo K."/>
            <person name="Tanaka S."/>
            <person name="Hara Y."/>
            <person name="Koshikawa S."/>
            <person name="Sagara H."/>
            <person name="Miura T."/>
            <person name="Yokobori S."/>
            <person name="Miyagawa K."/>
            <person name="Suzuki Y."/>
            <person name="Kubo T."/>
            <person name="Oyama M."/>
            <person name="Kohara Y."/>
            <person name="Fujiyama A."/>
            <person name="Arakawa K."/>
            <person name="Katayama T."/>
            <person name="Toyoda A."/>
            <person name="Kunieda T."/>
        </authorList>
    </citation>
    <scope>NUCLEOTIDE SEQUENCE [LARGE SCALE GENOMIC DNA]</scope>
    <source>
        <strain evidence="4 5">YOKOZUNA-1</strain>
    </source>
</reference>
<feature type="domain" description="NF-kappa-B-activating protein C-terminal" evidence="3">
    <location>
        <begin position="240"/>
        <end position="339"/>
    </location>
</feature>
<feature type="compositionally biased region" description="Basic and acidic residues" evidence="2">
    <location>
        <begin position="149"/>
        <end position="163"/>
    </location>
</feature>
<dbReference type="EMBL" id="BDGG01000001">
    <property type="protein sequence ID" value="GAU87522.1"/>
    <property type="molecule type" value="Genomic_DNA"/>
</dbReference>
<keyword evidence="5" id="KW-1185">Reference proteome</keyword>
<feature type="region of interest" description="Disordered" evidence="2">
    <location>
        <begin position="1"/>
        <end position="236"/>
    </location>
</feature>
<dbReference type="STRING" id="947166.A0A1D1UIT0"/>
<feature type="compositionally biased region" description="Basic residues" evidence="2">
    <location>
        <begin position="1"/>
        <end position="60"/>
    </location>
</feature>
<dbReference type="GO" id="GO:0003682">
    <property type="term" value="F:chromatin binding"/>
    <property type="evidence" value="ECO:0007669"/>
    <property type="project" value="InterPro"/>
</dbReference>
<evidence type="ECO:0000313" key="4">
    <source>
        <dbReference type="EMBL" id="GAU87522.1"/>
    </source>
</evidence>
<feature type="compositionally biased region" description="Basic residues" evidence="2">
    <location>
        <begin position="171"/>
        <end position="191"/>
    </location>
</feature>
<comment type="similarity">
    <text evidence="1">Belongs to the NKAP family.</text>
</comment>
<dbReference type="GO" id="GO:0005634">
    <property type="term" value="C:nucleus"/>
    <property type="evidence" value="ECO:0007669"/>
    <property type="project" value="TreeGrafter"/>
</dbReference>
<organism evidence="4 5">
    <name type="scientific">Ramazzottius varieornatus</name>
    <name type="common">Water bear</name>
    <name type="synonym">Tardigrade</name>
    <dbReference type="NCBI Taxonomy" id="947166"/>
    <lineage>
        <taxon>Eukaryota</taxon>
        <taxon>Metazoa</taxon>
        <taxon>Ecdysozoa</taxon>
        <taxon>Tardigrada</taxon>
        <taxon>Eutardigrada</taxon>
        <taxon>Parachela</taxon>
        <taxon>Hypsibioidea</taxon>
        <taxon>Ramazzottiidae</taxon>
        <taxon>Ramazzottius</taxon>
    </lineage>
</organism>
<dbReference type="PANTHER" id="PTHR13087">
    <property type="entry name" value="NF-KAPPA B ACTIVATING PROTEIN"/>
    <property type="match status" value="1"/>
</dbReference>
<sequence length="345" mass="39983">MGYSPARRRSGSPSSRRKRDDRRRASPPRGRRTPSRSRSRSRSPVSRKRQPSKSRSRSPQRGREYSRERDRYNPVDVQPKDSNSRRWRRNDQDGHPERGNFNPNRDSGRQDQFWVRRREQRDEIGNNGVAQVWSRSPPPMRDSDDEEAEARSKAVEAAKRMATEEEEKEEKRKRKKKLKKAKKHKKSRSKKNSSDEDEAPPGPSWLPKNADEEPVNVGGEQDEDEIGPTPRANLLTSDHRAFGKALLPGEGAAMAAFVAEGKRIPRRGEIGLTSDEIVTYEQVGYVMSGSRHRRMEAVRLRKENQIYSADEKRALETFDKDERQKRENKILSQFRELVKSKTSKK</sequence>
<dbReference type="GO" id="GO:0010468">
    <property type="term" value="P:regulation of gene expression"/>
    <property type="evidence" value="ECO:0007669"/>
    <property type="project" value="TreeGrafter"/>
</dbReference>
<dbReference type="Pfam" id="PF06047">
    <property type="entry name" value="Nkap_C"/>
    <property type="match status" value="1"/>
</dbReference>
<evidence type="ECO:0000256" key="2">
    <source>
        <dbReference type="SAM" id="MobiDB-lite"/>
    </source>
</evidence>
<dbReference type="InterPro" id="IPR009269">
    <property type="entry name" value="NKAP_C"/>
</dbReference>
<dbReference type="Proteomes" id="UP000186922">
    <property type="component" value="Unassembled WGS sequence"/>
</dbReference>
<proteinExistence type="inferred from homology"/>
<dbReference type="InterPro" id="IPR040466">
    <property type="entry name" value="NKAP"/>
</dbReference>
<dbReference type="PANTHER" id="PTHR13087:SF0">
    <property type="entry name" value="NFKB ACTIVATING PROTEIN LIKE"/>
    <property type="match status" value="1"/>
</dbReference>
<name>A0A1D1UIT0_RAMVA</name>